<dbReference type="Proteomes" id="UP000199706">
    <property type="component" value="Unassembled WGS sequence"/>
</dbReference>
<dbReference type="InterPro" id="IPR025137">
    <property type="entry name" value="NfrA_C"/>
</dbReference>
<dbReference type="EMBL" id="FNCJ01000003">
    <property type="protein sequence ID" value="SDG34296.1"/>
    <property type="molecule type" value="Genomic_DNA"/>
</dbReference>
<evidence type="ECO:0000259" key="1">
    <source>
        <dbReference type="Pfam" id="PF13283"/>
    </source>
</evidence>
<gene>
    <name evidence="2" type="ORF">SAMN05216466_1039</name>
</gene>
<name>A0A1G7TG18_9BURK</name>
<feature type="domain" description="Bacteriophage N4 adsorption protein A C-terminal" evidence="1">
    <location>
        <begin position="706"/>
        <end position="874"/>
    </location>
</feature>
<evidence type="ECO:0000313" key="3">
    <source>
        <dbReference type="Proteomes" id="UP000199706"/>
    </source>
</evidence>
<organism evidence="2 3">
    <name type="scientific">Paraburkholderia phenazinium</name>
    <dbReference type="NCBI Taxonomy" id="60549"/>
    <lineage>
        <taxon>Bacteria</taxon>
        <taxon>Pseudomonadati</taxon>
        <taxon>Pseudomonadota</taxon>
        <taxon>Betaproteobacteria</taxon>
        <taxon>Burkholderiales</taxon>
        <taxon>Burkholderiaceae</taxon>
        <taxon>Paraburkholderia</taxon>
    </lineage>
</organism>
<sequence length="879" mass="93498">MMNSKSKWLARGVRRISGVSSGSSVRAWSRLCNGAPWMLLVGVLWLGAPASAQTVPSGGSQPLPLSGAAYRVAQQGYDAYQRHDYAAAETHAREAIRQRPDLASLRLLLANAQAAQRRYSDASRTLNDAIRQLGPDAALVARRRAVDAQIAGATSARKGGNGRTAGRTVGRTAVVAGAGSPDQLTGRAYLAAQRAYKAYADKDYEGALNAVNEAVSLRPDVLRLRLLAIDAANAAGDLDAAWQEDLDAVQRFGDNDALRGRRLLIGARLAPKPGGAALAAYQGGAYAEAATLAREAIGYAPDKAGYRMQLLAALLAQNDLPGAEQAATEAIDAGIQPAATFHVLRGYARAAQGRAMDADADFAQALQGSADTAANAANAANAGSERDARITRAIVADVWTAEGEPQRALDLLAPLKPAGDDTDTLIDARRFEARQKLASAATGQASAEPSLQVANAARPILDCITDAYGSSCYVYPADPGFAARRASILAAQRGDKAAALAHAREAVAAAPRNAQHRVELINALDDAGDHRGAQQEARAALHDGLLDALLPLQAAYIAQRAGNDRRAFAYFAQADEAGQLPARASGDAGYSAYRAWFNEAAARYIERAIDYGTAPPDGAAPATQQQLQDLRNVHADATRTWGFTTSLNYRGAGLQPGVASGSAPGTYNNWQAGLEGYWRPFGALGDRMFEVYARAYDDFAAKGNVPSGISTALGAVGVRAKPFESVDAIVAFERLIPLGSRAPEDWLLRLAYSGGLGTERRLDVPSWWTVQDYAEVGHYVSHGWNYGTGYVEAGRTYRLDQISPKLTVFPYGVIGADYDSSINHQIPLGMGVGVSTRYWFRDSFYDSPRSFVDVSVQYRWRITGDNRAGGVFFGAVLSY</sequence>
<dbReference type="InterPro" id="IPR011990">
    <property type="entry name" value="TPR-like_helical_dom_sf"/>
</dbReference>
<dbReference type="AlphaFoldDB" id="A0A1G7TG18"/>
<dbReference type="Gene3D" id="1.25.40.10">
    <property type="entry name" value="Tetratricopeptide repeat domain"/>
    <property type="match status" value="2"/>
</dbReference>
<dbReference type="SUPFAM" id="SSF48452">
    <property type="entry name" value="TPR-like"/>
    <property type="match status" value="2"/>
</dbReference>
<protein>
    <submittedName>
        <fullName evidence="2">Bacteriophage N adsorption protein A C-term</fullName>
    </submittedName>
</protein>
<proteinExistence type="predicted"/>
<evidence type="ECO:0000313" key="2">
    <source>
        <dbReference type="EMBL" id="SDG34296.1"/>
    </source>
</evidence>
<reference evidence="2 3" key="1">
    <citation type="submission" date="2016-10" db="EMBL/GenBank/DDBJ databases">
        <authorList>
            <person name="de Groot N.N."/>
        </authorList>
    </citation>
    <scope>NUCLEOTIDE SEQUENCE [LARGE SCALE GENOMIC DNA]</scope>
    <source>
        <strain evidence="2 3">LMG 2247</strain>
    </source>
</reference>
<dbReference type="Pfam" id="PF13283">
    <property type="entry name" value="NfrA_C"/>
    <property type="match status" value="1"/>
</dbReference>
<accession>A0A1G7TG18</accession>
<dbReference type="OrthoDB" id="7399085at2"/>